<evidence type="ECO:0000313" key="2">
    <source>
        <dbReference type="EMBL" id="KAG5167726.1"/>
    </source>
</evidence>
<protein>
    <submittedName>
        <fullName evidence="2">Uncharacterized protein</fullName>
    </submittedName>
</protein>
<proteinExistence type="predicted"/>
<keyword evidence="1" id="KW-0472">Membrane</keyword>
<comment type="caution">
    <text evidence="2">The sequence shown here is derived from an EMBL/GenBank/DDBJ whole genome shotgun (WGS) entry which is preliminary data.</text>
</comment>
<organism evidence="2">
    <name type="scientific">Psilocybe cubensis</name>
    <name type="common">Psychedelic mushroom</name>
    <name type="synonym">Stropharia cubensis</name>
    <dbReference type="NCBI Taxonomy" id="181762"/>
    <lineage>
        <taxon>Eukaryota</taxon>
        <taxon>Fungi</taxon>
        <taxon>Dikarya</taxon>
        <taxon>Basidiomycota</taxon>
        <taxon>Agaricomycotina</taxon>
        <taxon>Agaricomycetes</taxon>
        <taxon>Agaricomycetidae</taxon>
        <taxon>Agaricales</taxon>
        <taxon>Agaricineae</taxon>
        <taxon>Strophariaceae</taxon>
        <taxon>Psilocybe</taxon>
    </lineage>
</organism>
<dbReference type="EMBL" id="JAFIQS010000007">
    <property type="protein sequence ID" value="KAG5167726.1"/>
    <property type="molecule type" value="Genomic_DNA"/>
</dbReference>
<feature type="transmembrane region" description="Helical" evidence="1">
    <location>
        <begin position="21"/>
        <end position="38"/>
    </location>
</feature>
<reference evidence="2" key="1">
    <citation type="submission" date="2021-02" db="EMBL/GenBank/DDBJ databases">
        <title>Psilocybe cubensis genome.</title>
        <authorList>
            <person name="Mckernan K.J."/>
            <person name="Crawford S."/>
            <person name="Trippe A."/>
            <person name="Kane L.T."/>
            <person name="Mclaughlin S."/>
        </authorList>
    </citation>
    <scope>NUCLEOTIDE SEQUENCE [LARGE SCALE GENOMIC DNA]</scope>
    <source>
        <strain evidence="2">MGC-MH-2018</strain>
    </source>
</reference>
<sequence length="494" mass="56632">MEDYKIYSGTSMARFAPRRRVVMGIIAGLILFLPIWRFEVLQETIPPSIQASVDRFNFMKNKSPQIRNNIAIASSFGFHFDVYLAVAWTLQRVMRQGSVQLYTPTPYYFDFQTIIDKYDLYRGSVKDYEDLSKDIMDNSVNGGFDLVILGTCEIDMRNWNNDLLKAWDARDAQHKFQLVCIVHNALDDGWHGYISEWSRRNAIRVLTISEHVARSFRSKFQNNARSADPALKLAALEYIPVDFHIPILDLQHFPELSPTRMLSNAVIQGSFDSNRRDYTRIFSELNASLHANPEVWGYLPFGNGPSFIQNKRSNDPAFKLHLVGSGWITVPDELKNLIVFHTNLNYTDFYEVMGGMDICIPAFLSEDDINFKYQASSSIAMCMESNVPILALEQLRNAYTHVDDDRITITRPAIMSEIEAVKALRTGDATEFLAETGPISNFAALSLGSHPKVLHAVKKLVKGGWVRSKRNFEICKRETWKRNEEVIYRLLRDL</sequence>
<accession>A0A8H7XU86</accession>
<dbReference type="OrthoDB" id="549336at2759"/>
<keyword evidence="1" id="KW-1133">Transmembrane helix</keyword>
<gene>
    <name evidence="2" type="ORF">JR316_008078</name>
</gene>
<name>A0A8H7XU86_PSICU</name>
<keyword evidence="1" id="KW-0812">Transmembrane</keyword>
<evidence type="ECO:0000256" key="1">
    <source>
        <dbReference type="SAM" id="Phobius"/>
    </source>
</evidence>
<dbReference type="AlphaFoldDB" id="A0A8H7XU86"/>